<accession>A0A0H4T9J9</accession>
<protein>
    <submittedName>
        <fullName evidence="1">Uncharacterized protein</fullName>
    </submittedName>
</protein>
<proteinExistence type="predicted"/>
<dbReference type="AlphaFoldDB" id="A0A0H4T9J9"/>
<organism evidence="1">
    <name type="scientific">uncultured euryarchaeote Rifle_16ft_4_minimus_37884</name>
    <dbReference type="NCBI Taxonomy" id="1665196"/>
    <lineage>
        <taxon>Archaea</taxon>
        <taxon>Methanobacteriati</taxon>
        <taxon>Methanobacteriota</taxon>
        <taxon>environmental samples</taxon>
    </lineage>
</organism>
<evidence type="ECO:0000313" key="1">
    <source>
        <dbReference type="EMBL" id="AKQ03162.1"/>
    </source>
</evidence>
<reference evidence="1" key="1">
    <citation type="journal article" date="2015" name="ISME J.">
        <title>Aquifer environment selects for microbial species cohorts in sediment and groundwater.</title>
        <authorList>
            <person name="Hug L.A."/>
            <person name="Thomas B.C."/>
            <person name="Brown C.T."/>
            <person name="Frischkorn K.R."/>
            <person name="Williams K.H."/>
            <person name="Tringe S.G."/>
            <person name="Banfield J.F."/>
        </authorList>
    </citation>
    <scope>NUCLEOTIDE SEQUENCE</scope>
</reference>
<name>A0A0H4T9J9_9EURY</name>
<sequence>MDEALDMFELAEPMPCYEFNERLTSSNDDGRCLRCRKFLTTECPYIDHFLGDDGE</sequence>
<dbReference type="EMBL" id="KT007008">
    <property type="protein sequence ID" value="AKQ03162.1"/>
    <property type="molecule type" value="Genomic_DNA"/>
</dbReference>